<gene>
    <name evidence="1" type="ORF">KME07_01590</name>
</gene>
<accession>A0A951P7P3</accession>
<name>A0A951P7P3_9CYAN</name>
<proteinExistence type="predicted"/>
<dbReference type="Proteomes" id="UP000707356">
    <property type="component" value="Unassembled WGS sequence"/>
</dbReference>
<evidence type="ECO:0000313" key="1">
    <source>
        <dbReference type="EMBL" id="MBW4464118.1"/>
    </source>
</evidence>
<evidence type="ECO:0000313" key="2">
    <source>
        <dbReference type="Proteomes" id="UP000707356"/>
    </source>
</evidence>
<reference evidence="1" key="1">
    <citation type="submission" date="2021-05" db="EMBL/GenBank/DDBJ databases">
        <authorList>
            <person name="Pietrasiak N."/>
            <person name="Ward R."/>
            <person name="Stajich J.E."/>
            <person name="Kurbessoian T."/>
        </authorList>
    </citation>
    <scope>NUCLEOTIDE SEQUENCE</scope>
    <source>
        <strain evidence="1">GSE-TBD4-15B</strain>
    </source>
</reference>
<dbReference type="EMBL" id="JAHHHV010000006">
    <property type="protein sequence ID" value="MBW4464118.1"/>
    <property type="molecule type" value="Genomic_DNA"/>
</dbReference>
<organism evidence="1 2">
    <name type="scientific">Pegethrix bostrychoides GSE-TBD4-15B</name>
    <dbReference type="NCBI Taxonomy" id="2839662"/>
    <lineage>
        <taxon>Bacteria</taxon>
        <taxon>Bacillati</taxon>
        <taxon>Cyanobacteriota</taxon>
        <taxon>Cyanophyceae</taxon>
        <taxon>Oculatellales</taxon>
        <taxon>Oculatellaceae</taxon>
        <taxon>Pegethrix</taxon>
    </lineage>
</organism>
<reference evidence="1" key="2">
    <citation type="journal article" date="2022" name="Microbiol. Resour. Announc.">
        <title>Metagenome Sequencing to Explore Phylogenomics of Terrestrial Cyanobacteria.</title>
        <authorList>
            <person name="Ward R.D."/>
            <person name="Stajich J.E."/>
            <person name="Johansen J.R."/>
            <person name="Huntemann M."/>
            <person name="Clum A."/>
            <person name="Foster B."/>
            <person name="Foster B."/>
            <person name="Roux S."/>
            <person name="Palaniappan K."/>
            <person name="Varghese N."/>
            <person name="Mukherjee S."/>
            <person name="Reddy T.B.K."/>
            <person name="Daum C."/>
            <person name="Copeland A."/>
            <person name="Chen I.A."/>
            <person name="Ivanova N.N."/>
            <person name="Kyrpides N.C."/>
            <person name="Shapiro N."/>
            <person name="Eloe-Fadrosh E.A."/>
            <person name="Pietrasiak N."/>
        </authorList>
    </citation>
    <scope>NUCLEOTIDE SEQUENCE</scope>
    <source>
        <strain evidence="1">GSE-TBD4-15B</strain>
    </source>
</reference>
<protein>
    <submittedName>
        <fullName evidence="1">Uncharacterized protein</fullName>
    </submittedName>
</protein>
<sequence length="205" mass="23050">MRITMQDLCHDNKNSAPIEPVNRAVLTRRCLQIELLLLLGLSFSAPAWAIDRPTLNLLTRPLEPALFEADAALDPSIVTPDQINQSGLTPPSLWWKRQQFGSDLITYWLAYPAEAEMPQRVDLIVEQQVWEEYQYLQRYTFMNQFGTTAKDFGYSTRVFNSRGELLGAHICRFSPAVTNLNAPCSIFLNPNGRGAFRGSASTGAL</sequence>
<comment type="caution">
    <text evidence="1">The sequence shown here is derived from an EMBL/GenBank/DDBJ whole genome shotgun (WGS) entry which is preliminary data.</text>
</comment>
<dbReference type="AlphaFoldDB" id="A0A951P7P3"/>